<dbReference type="Gene3D" id="1.50.10.20">
    <property type="match status" value="1"/>
</dbReference>
<organism evidence="14 15">
    <name type="scientific">Hyaloscypha variabilis (strain UAMH 11265 / GT02V1 / F)</name>
    <name type="common">Meliniomyces variabilis</name>
    <dbReference type="NCBI Taxonomy" id="1149755"/>
    <lineage>
        <taxon>Eukaryota</taxon>
        <taxon>Fungi</taxon>
        <taxon>Dikarya</taxon>
        <taxon>Ascomycota</taxon>
        <taxon>Pezizomycotina</taxon>
        <taxon>Leotiomycetes</taxon>
        <taxon>Helotiales</taxon>
        <taxon>Hyaloscyphaceae</taxon>
        <taxon>Hyaloscypha</taxon>
        <taxon>Hyaloscypha variabilis</taxon>
    </lineage>
</organism>
<keyword evidence="7 12" id="KW-0472">Membrane</keyword>
<evidence type="ECO:0000313" key="15">
    <source>
        <dbReference type="Proteomes" id="UP000235786"/>
    </source>
</evidence>
<sequence length="476" mass="50962">MARPCIRQLFALLTLLTLSLFGHPSAGLELDLTSTASIKNVASTIAYDMMSYYKGNLSGQIPGLLPGPPPDPKVTNAGYFWWEAGAMFGSMIDYWYYTGDSTYNDVVIQAMLFQTGDENDYLPKNQTNGMGNDDQGFWGMSAMTAAELGFPDPPSNKPQWLALAQGVYNTQLPRFDNDCGGGLHWQAYSFLAGYTYKNSISNGCFFNIASRLALYTGNASYATNAESTWDWMINIGFIDSAYNVYDGASTDTNCSQITKAQYSYNAGVFLLGAATMYNYTQGSQKWHDRVDGLLTGILTTFFPNGIAYEKQCEAVPTTCTIDMLSFKAYLTRWMAASTKLAPFIFDRVKAALETSAKAAAEQCSGSPAERPNGRMCGLSWSQGAVWDGTAGVGQQMAALEVIQSNLIDQAKAPLTAGTGGTSTGDPNAGSGDVGGSSPDAIKPSTLGDRVGAGILTALVTAIVVSGLVWVSMAERA</sequence>
<protein>
    <recommendedName>
        <fullName evidence="4 10">Mannan endo-1,6-alpha-mannosidase</fullName>
        <ecNumber evidence="4 10">3.2.1.101</ecNumber>
    </recommendedName>
</protein>
<dbReference type="GO" id="GO:0012505">
    <property type="term" value="C:endomembrane system"/>
    <property type="evidence" value="ECO:0007669"/>
    <property type="project" value="UniProtKB-SubCell"/>
</dbReference>
<comment type="catalytic activity">
    <reaction evidence="1 10">
        <text>Random hydrolysis of (1-&gt;6)-alpha-D-mannosidic linkages in unbranched (1-&gt;6)-mannans.</text>
        <dbReference type="EC" id="3.2.1.101"/>
    </reaction>
</comment>
<evidence type="ECO:0000256" key="7">
    <source>
        <dbReference type="ARBA" id="ARBA00023136"/>
    </source>
</evidence>
<comment type="subcellular location">
    <subcellularLocation>
        <location evidence="2">Endomembrane system</location>
    </subcellularLocation>
</comment>
<feature type="chain" id="PRO_5014354798" description="Mannan endo-1,6-alpha-mannosidase" evidence="13">
    <location>
        <begin position="28"/>
        <end position="476"/>
    </location>
</feature>
<gene>
    <name evidence="14" type="ORF">L207DRAFT_591447</name>
</gene>
<dbReference type="Pfam" id="PF03663">
    <property type="entry name" value="Glyco_hydro_76"/>
    <property type="match status" value="1"/>
</dbReference>
<comment type="similarity">
    <text evidence="3 10">Belongs to the glycosyl hydrolase 76 family.</text>
</comment>
<dbReference type="STRING" id="1149755.A0A2J6QYY9"/>
<dbReference type="SUPFAM" id="SSF48208">
    <property type="entry name" value="Six-hairpin glycosidases"/>
    <property type="match status" value="1"/>
</dbReference>
<evidence type="ECO:0000256" key="3">
    <source>
        <dbReference type="ARBA" id="ARBA00009699"/>
    </source>
</evidence>
<proteinExistence type="inferred from homology"/>
<evidence type="ECO:0000256" key="6">
    <source>
        <dbReference type="ARBA" id="ARBA00022801"/>
    </source>
</evidence>
<evidence type="ECO:0000256" key="10">
    <source>
        <dbReference type="PIRNR" id="PIRNR016302"/>
    </source>
</evidence>
<dbReference type="AlphaFoldDB" id="A0A2J6QYY9"/>
<keyword evidence="15" id="KW-1185">Reference proteome</keyword>
<evidence type="ECO:0000256" key="12">
    <source>
        <dbReference type="SAM" id="Phobius"/>
    </source>
</evidence>
<dbReference type="InterPro" id="IPR005198">
    <property type="entry name" value="Glyco_hydro_76"/>
</dbReference>
<keyword evidence="8" id="KW-0325">Glycoprotein</keyword>
<dbReference type="EC" id="3.2.1.101" evidence="4 10"/>
<evidence type="ECO:0000256" key="1">
    <source>
        <dbReference type="ARBA" id="ARBA00001452"/>
    </source>
</evidence>
<dbReference type="InterPro" id="IPR014480">
    <property type="entry name" value="Mannan-1_6-alpha_mannosidase"/>
</dbReference>
<feature type="signal peptide" evidence="13">
    <location>
        <begin position="1"/>
        <end position="27"/>
    </location>
</feature>
<evidence type="ECO:0000256" key="11">
    <source>
        <dbReference type="SAM" id="MobiDB-lite"/>
    </source>
</evidence>
<feature type="region of interest" description="Disordered" evidence="11">
    <location>
        <begin position="416"/>
        <end position="442"/>
    </location>
</feature>
<name>A0A2J6QYY9_HYAVF</name>
<keyword evidence="9 10" id="KW-0326">Glycosidase</keyword>
<dbReference type="GO" id="GO:0008496">
    <property type="term" value="F:mannan endo-1,6-alpha-mannosidase activity"/>
    <property type="evidence" value="ECO:0007669"/>
    <property type="project" value="UniProtKB-UniRule"/>
</dbReference>
<dbReference type="PANTHER" id="PTHR12145">
    <property type="entry name" value="MANNAN ENDO-1,6-ALPHA-MANNOSIDASE DCW1"/>
    <property type="match status" value="1"/>
</dbReference>
<dbReference type="FunFam" id="1.50.10.20:FF:000006">
    <property type="entry name" value="Mannan endo-1,6-alpha-mannosidase"/>
    <property type="match status" value="1"/>
</dbReference>
<evidence type="ECO:0000256" key="2">
    <source>
        <dbReference type="ARBA" id="ARBA00004308"/>
    </source>
</evidence>
<evidence type="ECO:0000256" key="5">
    <source>
        <dbReference type="ARBA" id="ARBA00022729"/>
    </source>
</evidence>
<dbReference type="GO" id="GO:0009272">
    <property type="term" value="P:fungal-type cell wall biogenesis"/>
    <property type="evidence" value="ECO:0007669"/>
    <property type="project" value="TreeGrafter"/>
</dbReference>
<evidence type="ECO:0000313" key="14">
    <source>
        <dbReference type="EMBL" id="PMD31488.1"/>
    </source>
</evidence>
<accession>A0A2J6QYY9</accession>
<evidence type="ECO:0000256" key="4">
    <source>
        <dbReference type="ARBA" id="ARBA00012350"/>
    </source>
</evidence>
<keyword evidence="12" id="KW-0812">Transmembrane</keyword>
<evidence type="ECO:0000256" key="8">
    <source>
        <dbReference type="ARBA" id="ARBA00023180"/>
    </source>
</evidence>
<dbReference type="PIRSF" id="PIRSF016302">
    <property type="entry name" value="Man_a_manosd"/>
    <property type="match status" value="1"/>
</dbReference>
<dbReference type="Proteomes" id="UP000235786">
    <property type="component" value="Unassembled WGS sequence"/>
</dbReference>
<evidence type="ECO:0000256" key="9">
    <source>
        <dbReference type="ARBA" id="ARBA00023295"/>
    </source>
</evidence>
<reference evidence="14" key="1">
    <citation type="submission" date="2016-04" db="EMBL/GenBank/DDBJ databases">
        <title>A degradative enzymes factory behind the ericoid mycorrhizal symbiosis.</title>
        <authorList>
            <consortium name="DOE Joint Genome Institute"/>
            <person name="Martino E."/>
            <person name="Morin E."/>
            <person name="Grelet G."/>
            <person name="Kuo A."/>
            <person name="Kohler A."/>
            <person name="Daghino S."/>
            <person name="Barry K."/>
            <person name="Choi C."/>
            <person name="Cichocki N."/>
            <person name="Clum A."/>
            <person name="Copeland A."/>
            <person name="Hainaut M."/>
            <person name="Haridas S."/>
            <person name="Labutti K."/>
            <person name="Lindquist E."/>
            <person name="Lipzen A."/>
            <person name="Khouja H.-R."/>
            <person name="Murat C."/>
            <person name="Ohm R."/>
            <person name="Olson A."/>
            <person name="Spatafora J."/>
            <person name="Veneault-Fourrey C."/>
            <person name="Henrissat B."/>
            <person name="Grigoriev I."/>
            <person name="Martin F."/>
            <person name="Perotto S."/>
        </authorList>
    </citation>
    <scope>NUCLEOTIDE SEQUENCE [LARGE SCALE GENOMIC DNA]</scope>
    <source>
        <strain evidence="14">F</strain>
    </source>
</reference>
<dbReference type="EMBL" id="KZ613962">
    <property type="protein sequence ID" value="PMD31488.1"/>
    <property type="molecule type" value="Genomic_DNA"/>
</dbReference>
<keyword evidence="5 13" id="KW-0732">Signal</keyword>
<dbReference type="GO" id="GO:0016052">
    <property type="term" value="P:carbohydrate catabolic process"/>
    <property type="evidence" value="ECO:0007669"/>
    <property type="project" value="InterPro"/>
</dbReference>
<keyword evidence="12" id="KW-1133">Transmembrane helix</keyword>
<keyword evidence="6 10" id="KW-0378">Hydrolase</keyword>
<feature type="transmembrane region" description="Helical" evidence="12">
    <location>
        <begin position="450"/>
        <end position="470"/>
    </location>
</feature>
<dbReference type="PANTHER" id="PTHR12145:SF36">
    <property type="entry name" value="MANNAN ENDO-1,6-ALPHA-MANNOSIDASE DCW1"/>
    <property type="match status" value="1"/>
</dbReference>
<dbReference type="OrthoDB" id="4187847at2759"/>
<evidence type="ECO:0000256" key="13">
    <source>
        <dbReference type="SAM" id="SignalP"/>
    </source>
</evidence>
<dbReference type="InterPro" id="IPR008928">
    <property type="entry name" value="6-hairpin_glycosidase_sf"/>
</dbReference>